<keyword evidence="2" id="KW-0812">Transmembrane</keyword>
<dbReference type="InterPro" id="IPR048636">
    <property type="entry name" value="Csf1_N"/>
</dbReference>
<evidence type="ECO:0000256" key="1">
    <source>
        <dbReference type="SAM" id="MobiDB-lite"/>
    </source>
</evidence>
<accession>A0AAN7YBA5</accession>
<keyword evidence="6" id="KW-1185">Reference proteome</keyword>
<dbReference type="PANTHER" id="PTHR32085:SF3">
    <property type="entry name" value="PROTEIN CSF1"/>
    <property type="match status" value="1"/>
</dbReference>
<evidence type="ECO:0000259" key="3">
    <source>
        <dbReference type="Pfam" id="PF21678"/>
    </source>
</evidence>
<comment type="caution">
    <text evidence="5">The sequence shown here is derived from an EMBL/GenBank/DDBJ whole genome shotgun (WGS) entry which is preliminary data.</text>
</comment>
<sequence length="3191" mass="357548">MAGLNGLTSESLGSNPTFNWTWFIELLTSAILVLWFLFYLNRLFASAISYGLRAYSWHKFRVYLDIQSLQISLLGGRIFFKGVRYHGENESVYIHNGHLTWRYWLRVTKQIALCKSAIKNREQDEKAYKNSSETGSETSLPEYNRNEPESRIVVSITGLEWFIYNRTPVYDAIIQDVDVRASSSTSVGGQSTANALSQTVAAKLRQHAKVVLEKDASILEEKLDAKEDFQEPSSKDSRSTSPRDSDEHSINSEAAPAETDVSSFYSFILRFFPVGIECARGAVSLGNEHTKAIIVTTFDRAKGHIDAGASGPADLYRQIFDFDIEHPVVQMKPNPDFHLPHMAAAERVIAGHEAVLKRRPWWRPTLNLNKKRKTWSRGLRNLIPHFRRSVSSLHDAYVPKEDEQTYAAFTDARPDSQDWQGLDRYMDEDEGDDHHAWLSVEYARFSTILDCPHVHINFYWDTPGEVHPEHLTAPTSGLAAELNGLPPPEYGMHLEVYGGLVNYGPWSDRLRIELQNVFLPAGYNTAQPKDDLLAGDPRLSTVMNITVDIKKEMTLRVPTREDSKDWRWRGRATAVRDAAALRRQQQQRRHFRFRRSTKRRLGPDIRSFGWIAIAAGAHSKVRYTMDIFPGFDGYRNGLQLNLRNTKATSSVNHATLWECKNQDVSADLSNPLGWNQLHTWRFDITNKNMDLFLLRDHTFLLLDLISDFTAGQKSDYMTFVPFKYVIGIKFLDLNLFLNANDQNIIDNPCDFEENTFLVLGFARLVGQVDIPMQYYSPAQGTVKFKGDGQDASLTLKTPVWHTLHNFGHNENMATLKTLHLDGSYNYYSTTSPKLTDSLFMSIHGGNPRFNLQGYLIRFFMNVKENYFGDTIHFSTLEEHQSRLDRHKRGEEERKAPVKKQNDLDVILSVRTDRAVAVMPASIYHGNEDLRVDVLQIDADMRFTNYYMDLQVNTSPVEVSIEKSMWSEGKFKRDATGCQLFIDGISVYGHRLFGAPPAEPTYLCNWDFDVGEIGGECTTDFIRILLTSIMSFVFTMDDDENALPQAEVVLIPDITFLRMRAAGLRTWIVSSDTAFLLSISGTTVELNDWANQHFSKYVKVDSPMILLAAVDSATAYRHRESPEKAVPTHACIRSSLKLAVLDRKPGFSHNRALQQQHVRMHDSRTRRAEFLLHKHHQLEHDQFSTSWSRQPPAMPLPTMPQPVTLLGTAVSAQGQSPKSQSSSFLALNPLDNRLNQISRDTNSYMDDFRHHQLRPHTAFLTPSLKHSVSSPWIRPHFPLQDVQPDQEHLPHLDTSACSDDDGFQEDLQTEEFPTTQEDFGHDGIFCNLVDGIVGVFTPSLIQSVVTLLNEISPQHPESILDDLQIQVISNIKKLTATHVGKVDDMSFRLPASHLRLINPHEATDTDISFDQYDFRLDDTRVTVRLAPSTHAKDLQPRISIYASLRKLNVKVSEIRPHIDQFASEAEVVLAGLGLWLSLKEEVRARTHINNLEFITAGENVDKLAELIRRSEALVEKAVEQMSQIDLGERTQHLLYHLTSIQTYQDPSFMIRAVNVLRTAEDHIRLHDSWKMVIRLRLLLASQISRGDQSYGCSSSCLNEDRVQVRKHILASFDKWKTWENAGQDDNALVQAVFGPSRQVSGQSQYPINVEVEVLLGRAALTLDPGPDQSQLFIQSLDLNFSEKLSQETKKSWSFGSQHRSSRIVQAYCGTMGCHLNWELIKLAERIVELSQSYQTKETITGSEGSAEQGVRDDVIDLSVVIGADAASIDIQTINLRLVTGVERFRASVSLGFEDMKKMNTSVVLSAASGRFRLRSKSKSKSKSILGCKVSAPTIHLSTQIDKSSSGGTIVLHSAATCRKLRLHVKEDILGLLQLVEIIFKAEIVEVKRLMKTLADKSAPTQQDVKPGNDRNARKVQPHVALFLDDYLMQFDLMAYLKYSIAGKVARTSVVPYNAKRFSVNLDVKENYHSFQNPTTDTKVSKSVLKMPPLSATIAVAIRPDRIGVDARVAIDRMLLEASAVRACFDAAYRNQTIEYVNRIKASVASIKESVNGGVAKHESTISAPEAGLTTSRERTVQYHGYLVFEGIGVRCRAPALRPDQDYLVDLNMRLDSTSLRIGNLREADGMLYQKPHFEVNLRQFSTSIDRVGKATENFGHIHTGVRISGLTEIGEDGVEVQNFHLTSNGINVDLFAETALLSVDLMTFLQARIKTLAAAEDAKKLKPLRRLTLAAPTMQERSQEPENAIKEEEASGLLSSTFVVELNAICLQWLISSNSKQSPIRPAENMALTVTKIDLRTQREASARLSIRNLQLQLVPNGSDPFDRTANSALLPEMVFNAAYARANTTRKFAFKAAGKLLDVKLASNFILPAAAIQESLALASSELRSLKTFAGKDEASSSQTQLPKLLGNKRLAHLLVFADFVGAEVTISPAREASHEQESAFGFLKGSKRSRAGRYGQAVQSSTGEDATLRAPGVAFQVEYSDDGAQDPMLSTEVRVAASSNTLAPSVVPLVLEISRSIKNLMGQDNSQSAKKDTQDAESPKDKSIGPNQQAADPTAVLGKVKLNAELLVQRQEFSLTCQPIARVSATAQFEEIFVVVNTVQAKDQERFFSLMTTFNDLEASVQHVYSRESTASFTVKSIAVSLMNSKHFSNKSGISAILNVSPMKAYLNAKQMQDFLLFREIWYPTELRASNRESKPVVREDTLQGPAIQRFQEVTTTAVLPWHAIVSIQEVNLQVDFGQSIGKSDFAIEKLWASSKKTSDAEQNLCVGFDKIGIDSHGRMSGFVELQRVRVRTAIRWPMVEEKLQAPLVQGSVGFEHLRAKAVFDYQPFAVADISSFEFLIYNVRQGRASDRLVGILDGGKVQVFCTTAAAAQGLSIVQAFERLVQEKQEAFEANIHELDRYLRRKSVMPSSTWKSPSELEVASKQDVQRPGHAPRLHVDVVITLRAIDAGVFTSSFFDETTLKLEAVDVQARFAVNEIDDKTHSGLGMSLGQVRLALSTMSRPNAKALGEVSVTEVIDRATSARGGTILKVPRLVASMQTWQQARSNVIEYVFSSTFQGKVDIGWNYSRISTIRRMWDSHSRTLAQKMSKPLAPSAIKITAEPKSEAEGQEKITAVVHMPQSKYEYIALEPPIIDTPQLRDLGEATPSLEWIGLNRERLPHVTHSVIIVSLLEVAKEIEDSYSRILGSG</sequence>
<keyword evidence="2" id="KW-1133">Transmembrane helix</keyword>
<dbReference type="GO" id="GO:0006113">
    <property type="term" value="P:fermentation"/>
    <property type="evidence" value="ECO:0007669"/>
    <property type="project" value="InterPro"/>
</dbReference>
<gene>
    <name evidence="5" type="primary">CSF1</name>
    <name evidence="5" type="ORF">LTR05_003688</name>
</gene>
<feature type="compositionally biased region" description="Polar residues" evidence="1">
    <location>
        <begin position="129"/>
        <end position="141"/>
    </location>
</feature>
<feature type="region of interest" description="Disordered" evidence="1">
    <location>
        <begin position="223"/>
        <end position="255"/>
    </location>
</feature>
<evidence type="ECO:0000313" key="5">
    <source>
        <dbReference type="EMBL" id="KAK5086520.1"/>
    </source>
</evidence>
<keyword evidence="5" id="KW-0675">Receptor</keyword>
<dbReference type="Pfam" id="PF21678">
    <property type="entry name" value="Csf1_N"/>
    <property type="match status" value="1"/>
</dbReference>
<reference evidence="5 6" key="1">
    <citation type="submission" date="2023-08" db="EMBL/GenBank/DDBJ databases">
        <title>Black Yeasts Isolated from many extreme environments.</title>
        <authorList>
            <person name="Coleine C."/>
            <person name="Stajich J.E."/>
            <person name="Selbmann L."/>
        </authorList>
    </citation>
    <scope>NUCLEOTIDE SEQUENCE [LARGE SCALE GENOMIC DNA]</scope>
    <source>
        <strain evidence="5 6">CCFEE 5910</strain>
    </source>
</reference>
<evidence type="ECO:0000259" key="4">
    <source>
        <dbReference type="Pfam" id="PF25038"/>
    </source>
</evidence>
<feature type="domain" description="Csf1 N-terminal" evidence="3">
    <location>
        <begin position="33"/>
        <end position="898"/>
    </location>
</feature>
<proteinExistence type="predicted"/>
<feature type="transmembrane region" description="Helical" evidence="2">
    <location>
        <begin position="20"/>
        <end position="41"/>
    </location>
</feature>
<name>A0AAN7YBA5_9EURO</name>
<dbReference type="InterPro" id="IPR029636">
    <property type="entry name" value="Csf1"/>
</dbReference>
<organism evidence="5 6">
    <name type="scientific">Lithohypha guttulata</name>
    <dbReference type="NCBI Taxonomy" id="1690604"/>
    <lineage>
        <taxon>Eukaryota</taxon>
        <taxon>Fungi</taxon>
        <taxon>Dikarya</taxon>
        <taxon>Ascomycota</taxon>
        <taxon>Pezizomycotina</taxon>
        <taxon>Eurotiomycetes</taxon>
        <taxon>Chaetothyriomycetidae</taxon>
        <taxon>Chaetothyriales</taxon>
        <taxon>Trichomeriaceae</taxon>
        <taxon>Lithohypha</taxon>
    </lineage>
</organism>
<evidence type="ECO:0000256" key="2">
    <source>
        <dbReference type="SAM" id="Phobius"/>
    </source>
</evidence>
<dbReference type="PANTHER" id="PTHR32085">
    <property type="entry name" value="PROTEIN CSF1"/>
    <property type="match status" value="1"/>
</dbReference>
<feature type="compositionally biased region" description="Basic and acidic residues" evidence="1">
    <location>
        <begin position="223"/>
        <end position="250"/>
    </location>
</feature>
<feature type="region of interest" description="Disordered" evidence="1">
    <location>
        <begin position="2523"/>
        <end position="2551"/>
    </location>
</feature>
<dbReference type="Pfam" id="PF25038">
    <property type="entry name" value="Csf1_C"/>
    <property type="match status" value="1"/>
</dbReference>
<feature type="region of interest" description="Disordered" evidence="1">
    <location>
        <begin position="124"/>
        <end position="144"/>
    </location>
</feature>
<protein>
    <submittedName>
        <fullName evidence="5">Macrophage colony-stimulating factor 1 receptor</fullName>
    </submittedName>
</protein>
<evidence type="ECO:0000313" key="6">
    <source>
        <dbReference type="Proteomes" id="UP001309876"/>
    </source>
</evidence>
<feature type="domain" description="Csf1 C-terminal region" evidence="4">
    <location>
        <begin position="2470"/>
        <end position="3189"/>
    </location>
</feature>
<keyword evidence="2" id="KW-0472">Membrane</keyword>
<dbReference type="Proteomes" id="UP001309876">
    <property type="component" value="Unassembled WGS sequence"/>
</dbReference>
<dbReference type="InterPro" id="IPR056779">
    <property type="entry name" value="Csf1_C"/>
</dbReference>
<dbReference type="GO" id="GO:0016020">
    <property type="term" value="C:membrane"/>
    <property type="evidence" value="ECO:0007669"/>
    <property type="project" value="InterPro"/>
</dbReference>
<feature type="compositionally biased region" description="Basic and acidic residues" evidence="1">
    <location>
        <begin position="2530"/>
        <end position="2544"/>
    </location>
</feature>
<dbReference type="EMBL" id="JAVRRJ010000003">
    <property type="protein sequence ID" value="KAK5086520.1"/>
    <property type="molecule type" value="Genomic_DNA"/>
</dbReference>